<dbReference type="AlphaFoldDB" id="A0A563E6V6"/>
<accession>A0A563E6V6</accession>
<dbReference type="RefSeq" id="WP_146315563.1">
    <property type="nucleotide sequence ID" value="NZ_VCQV01000004.1"/>
</dbReference>
<keyword evidence="2" id="KW-1185">Reference proteome</keyword>
<sequence>MTAEPFRLSEDEAVAIAEVATAFAAVLPAERRGPYDELVSAAADGGVDPALLPELERVCALALETGRARQLGKAETERLVNAVYRRTPGGQALTTEAADVNRVLAALAGKTLQQARITARMPGRYQLDVIVDGIDLAISIEPDGLEVRSLQTG</sequence>
<evidence type="ECO:0000313" key="1">
    <source>
        <dbReference type="EMBL" id="TWP37993.1"/>
    </source>
</evidence>
<gene>
    <name evidence="1" type="ORF">FGL98_04605</name>
</gene>
<protein>
    <submittedName>
        <fullName evidence="1">Uncharacterized protein</fullName>
    </submittedName>
</protein>
<dbReference type="OrthoDB" id="5193089at2"/>
<comment type="caution">
    <text evidence="1">The sequence shown here is derived from an EMBL/GenBank/DDBJ whole genome shotgun (WGS) entry which is preliminary data.</text>
</comment>
<evidence type="ECO:0000313" key="2">
    <source>
        <dbReference type="Proteomes" id="UP000320244"/>
    </source>
</evidence>
<reference evidence="1 2" key="2">
    <citation type="submission" date="2019-08" db="EMBL/GenBank/DDBJ databases">
        <title>Jejuicoccus antrihumi gen. nov., sp. nov., a new member of the family Dermacoccaceae isolated from a cave.</title>
        <authorList>
            <person name="Schumann P."/>
            <person name="Kim I.S."/>
        </authorList>
    </citation>
    <scope>NUCLEOTIDE SEQUENCE [LARGE SCALE GENOMIC DNA]</scope>
    <source>
        <strain evidence="1 2">C5-26</strain>
    </source>
</reference>
<dbReference type="EMBL" id="VCQV01000004">
    <property type="protein sequence ID" value="TWP37993.1"/>
    <property type="molecule type" value="Genomic_DNA"/>
</dbReference>
<reference evidence="1 2" key="1">
    <citation type="submission" date="2019-05" db="EMBL/GenBank/DDBJ databases">
        <authorList>
            <person name="Lee S.D."/>
        </authorList>
    </citation>
    <scope>NUCLEOTIDE SEQUENCE [LARGE SCALE GENOMIC DNA]</scope>
    <source>
        <strain evidence="1 2">C5-26</strain>
    </source>
</reference>
<proteinExistence type="predicted"/>
<dbReference type="Proteomes" id="UP000320244">
    <property type="component" value="Unassembled WGS sequence"/>
</dbReference>
<organism evidence="1 2">
    <name type="scientific">Leekyejoonella antrihumi</name>
    <dbReference type="NCBI Taxonomy" id="1660198"/>
    <lineage>
        <taxon>Bacteria</taxon>
        <taxon>Bacillati</taxon>
        <taxon>Actinomycetota</taxon>
        <taxon>Actinomycetes</taxon>
        <taxon>Micrococcales</taxon>
        <taxon>Dermacoccaceae</taxon>
        <taxon>Leekyejoonella</taxon>
    </lineage>
</organism>
<name>A0A563E6V6_9MICO</name>